<accession>A0ABR4AH59</accession>
<keyword evidence="8" id="KW-0472">Membrane</keyword>
<dbReference type="InterPro" id="IPR005336">
    <property type="entry name" value="MPC"/>
</dbReference>
<evidence type="ECO:0000256" key="1">
    <source>
        <dbReference type="ARBA" id="ARBA00004448"/>
    </source>
</evidence>
<dbReference type="EMBL" id="JBEFKJ010000013">
    <property type="protein sequence ID" value="KAL2042728.1"/>
    <property type="molecule type" value="Genomic_DNA"/>
</dbReference>
<protein>
    <recommendedName>
        <fullName evidence="9">Mitochondrial pyruvate carrier</fullName>
    </recommendedName>
</protein>
<proteinExistence type="inferred from homology"/>
<evidence type="ECO:0000256" key="7">
    <source>
        <dbReference type="ARBA" id="ARBA00023128"/>
    </source>
</evidence>
<gene>
    <name evidence="10" type="ORF">N7G274_004487</name>
</gene>
<comment type="subcellular location">
    <subcellularLocation>
        <location evidence="1 9">Mitochondrion inner membrane</location>
        <topology evidence="1 9">Multi-pass membrane protein</topology>
    </subcellularLocation>
</comment>
<evidence type="ECO:0000313" key="11">
    <source>
        <dbReference type="Proteomes" id="UP001590950"/>
    </source>
</evidence>
<name>A0ABR4AH59_9LECA</name>
<keyword evidence="6" id="KW-1133">Transmembrane helix</keyword>
<keyword evidence="3 9" id="KW-0813">Transport</keyword>
<keyword evidence="5 9" id="KW-0999">Mitochondrion inner membrane</keyword>
<evidence type="ECO:0000256" key="3">
    <source>
        <dbReference type="ARBA" id="ARBA00022448"/>
    </source>
</evidence>
<keyword evidence="7 9" id="KW-0496">Mitochondrion</keyword>
<evidence type="ECO:0000256" key="5">
    <source>
        <dbReference type="ARBA" id="ARBA00022792"/>
    </source>
</evidence>
<evidence type="ECO:0000256" key="9">
    <source>
        <dbReference type="RuleBase" id="RU363100"/>
    </source>
</evidence>
<keyword evidence="11" id="KW-1185">Reference proteome</keyword>
<comment type="function">
    <text evidence="9">Mediates the uptake of pyruvate into mitochondria.</text>
</comment>
<reference evidence="10 11" key="1">
    <citation type="submission" date="2024-09" db="EMBL/GenBank/DDBJ databases">
        <title>Rethinking Asexuality: The Enigmatic Case of Functional Sexual Genes in Lepraria (Stereocaulaceae).</title>
        <authorList>
            <person name="Doellman M."/>
            <person name="Sun Y."/>
            <person name="Barcenas-Pena A."/>
            <person name="Lumbsch H.T."/>
            <person name="Grewe F."/>
        </authorList>
    </citation>
    <scope>NUCLEOTIDE SEQUENCE [LARGE SCALE GENOMIC DNA]</scope>
    <source>
        <strain evidence="10 11">Mercado 3170</strain>
    </source>
</reference>
<dbReference type="PANTHER" id="PTHR14154">
    <property type="entry name" value="UPF0041 BRAIN PROTEIN 44-RELATED"/>
    <property type="match status" value="1"/>
</dbReference>
<comment type="similarity">
    <text evidence="2 9">Belongs to the mitochondrial pyruvate carrier (MPC) (TC 2.A.105) family.</text>
</comment>
<sequence length="178" mass="19639">MSSPRAGLRFLHSTRLIRKSLQKPTGRRFATVDATATTAAPAAAQQNAFQRLWNSPIGIKTVHFWAPVMKWSIVLAGISDFTRPAKSLSLTQNIALTCTGAIWTRWCFIIKPRNIFLAAVNFFLCCTGVTQLTRIFLYQKSIEGLSAEEIAEKDARDAKETIKGIAKDPEGAVDKAVN</sequence>
<evidence type="ECO:0000256" key="8">
    <source>
        <dbReference type="ARBA" id="ARBA00023136"/>
    </source>
</evidence>
<dbReference type="Proteomes" id="UP001590950">
    <property type="component" value="Unassembled WGS sequence"/>
</dbReference>
<organism evidence="10 11">
    <name type="scientific">Stereocaulon virgatum</name>
    <dbReference type="NCBI Taxonomy" id="373712"/>
    <lineage>
        <taxon>Eukaryota</taxon>
        <taxon>Fungi</taxon>
        <taxon>Dikarya</taxon>
        <taxon>Ascomycota</taxon>
        <taxon>Pezizomycotina</taxon>
        <taxon>Lecanoromycetes</taxon>
        <taxon>OSLEUM clade</taxon>
        <taxon>Lecanoromycetidae</taxon>
        <taxon>Lecanorales</taxon>
        <taxon>Lecanorineae</taxon>
        <taxon>Stereocaulaceae</taxon>
        <taxon>Stereocaulon</taxon>
    </lineage>
</organism>
<comment type="caution">
    <text evidence="10">The sequence shown here is derived from an EMBL/GenBank/DDBJ whole genome shotgun (WGS) entry which is preliminary data.</text>
</comment>
<keyword evidence="4" id="KW-0812">Transmembrane</keyword>
<evidence type="ECO:0000256" key="2">
    <source>
        <dbReference type="ARBA" id="ARBA00006416"/>
    </source>
</evidence>
<dbReference type="Pfam" id="PF03650">
    <property type="entry name" value="MPC"/>
    <property type="match status" value="1"/>
</dbReference>
<evidence type="ECO:0000256" key="6">
    <source>
        <dbReference type="ARBA" id="ARBA00022989"/>
    </source>
</evidence>
<evidence type="ECO:0000313" key="10">
    <source>
        <dbReference type="EMBL" id="KAL2042728.1"/>
    </source>
</evidence>
<evidence type="ECO:0000256" key="4">
    <source>
        <dbReference type="ARBA" id="ARBA00022692"/>
    </source>
</evidence>